<organism evidence="1 2">
    <name type="scientific">Sporosarcina globispora</name>
    <name type="common">Bacillus globisporus</name>
    <dbReference type="NCBI Taxonomy" id="1459"/>
    <lineage>
        <taxon>Bacteria</taxon>
        <taxon>Bacillati</taxon>
        <taxon>Bacillota</taxon>
        <taxon>Bacilli</taxon>
        <taxon>Bacillales</taxon>
        <taxon>Caryophanaceae</taxon>
        <taxon>Sporosarcina</taxon>
    </lineage>
</organism>
<dbReference type="Pfam" id="PF13158">
    <property type="entry name" value="DUF3993"/>
    <property type="match status" value="1"/>
</dbReference>
<gene>
    <name evidence="1" type="ORF">AF332_22360</name>
</gene>
<dbReference type="InterPro" id="IPR025056">
    <property type="entry name" value="DUF3993"/>
</dbReference>
<evidence type="ECO:0000313" key="2">
    <source>
        <dbReference type="Proteomes" id="UP000037109"/>
    </source>
</evidence>
<dbReference type="PATRIC" id="fig|1459.3.peg.4926"/>
<dbReference type="EMBL" id="LGUF01000007">
    <property type="protein sequence ID" value="KON90407.1"/>
    <property type="molecule type" value="Genomic_DNA"/>
</dbReference>
<dbReference type="AlphaFoldDB" id="A0A0M0GLP4"/>
<dbReference type="STRING" id="1459.AF332_22360"/>
<name>A0A0M0GLP4_SPOGL</name>
<dbReference type="OrthoDB" id="2680601at2"/>
<dbReference type="Proteomes" id="UP000037109">
    <property type="component" value="Unassembled WGS sequence"/>
</dbReference>
<accession>A0A0M0GLP4</accession>
<comment type="caution">
    <text evidence="1">The sequence shown here is derived from an EMBL/GenBank/DDBJ whole genome shotgun (WGS) entry which is preliminary data.</text>
</comment>
<proteinExistence type="predicted"/>
<keyword evidence="2" id="KW-1185">Reference proteome</keyword>
<sequence>MYKHITGIILTIAVMVAAIPSHTYAERVTNKEEVYKFLQNAFQAQVSLSEEERSMKEVNELLDPYFSKEPKTQFLKENLVSENGKFFTLGSDAAAYYIPFFTYTDNTKVVKESGKVYVYEYFPENHEGPVGYDSHYEGVLLEEKEGELKVDKLLGENIPVRILNKAEGHEEAAKQASFKTPDNSILLNKPSYQFGFLLDPFDALFRSGGMLLTENKQGIIALFEHQEVNGQLAAN</sequence>
<protein>
    <submittedName>
        <fullName evidence="1">Uncharacterized protein</fullName>
    </submittedName>
</protein>
<evidence type="ECO:0000313" key="1">
    <source>
        <dbReference type="EMBL" id="KON90407.1"/>
    </source>
</evidence>
<reference evidence="2" key="1">
    <citation type="submission" date="2015-07" db="EMBL/GenBank/DDBJ databases">
        <title>Fjat-10036 dsm4.</title>
        <authorList>
            <person name="Liu B."/>
            <person name="Wang J."/>
            <person name="Zhu Y."/>
            <person name="Liu G."/>
            <person name="Chen Q."/>
            <person name="Chen Z."/>
            <person name="Lan J."/>
            <person name="Che J."/>
            <person name="Ge C."/>
            <person name="Shi H."/>
            <person name="Pan Z."/>
            <person name="Liu X."/>
        </authorList>
    </citation>
    <scope>NUCLEOTIDE SEQUENCE [LARGE SCALE GENOMIC DNA]</scope>
    <source>
        <strain evidence="2">DSM 4</strain>
    </source>
</reference>